<reference evidence="1 2" key="1">
    <citation type="submission" date="2017-11" db="EMBL/GenBank/DDBJ databases">
        <title>De-novo sequencing of pomegranate (Punica granatum L.) genome.</title>
        <authorList>
            <person name="Akparov Z."/>
            <person name="Amiraslanov A."/>
            <person name="Hajiyeva S."/>
            <person name="Abbasov M."/>
            <person name="Kaur K."/>
            <person name="Hamwieh A."/>
            <person name="Solovyev V."/>
            <person name="Salamov A."/>
            <person name="Braich B."/>
            <person name="Kosarev P."/>
            <person name="Mahmoud A."/>
            <person name="Hajiyev E."/>
            <person name="Babayeva S."/>
            <person name="Izzatullayeva V."/>
            <person name="Mammadov A."/>
            <person name="Mammadov A."/>
            <person name="Sharifova S."/>
            <person name="Ojaghi J."/>
            <person name="Eynullazada K."/>
            <person name="Bayramov B."/>
            <person name="Abdulazimova A."/>
            <person name="Shahmuradov I."/>
        </authorList>
    </citation>
    <scope>NUCLEOTIDE SEQUENCE [LARGE SCALE GENOMIC DNA]</scope>
    <source>
        <strain evidence="2">cv. AG2017</strain>
        <tissue evidence="1">Leaf</tissue>
    </source>
</reference>
<evidence type="ECO:0000313" key="1">
    <source>
        <dbReference type="EMBL" id="PKI61978.1"/>
    </source>
</evidence>
<dbReference type="Proteomes" id="UP000233551">
    <property type="component" value="Unassembled WGS sequence"/>
</dbReference>
<protein>
    <submittedName>
        <fullName evidence="1">Uncharacterized protein</fullName>
    </submittedName>
</protein>
<dbReference type="EMBL" id="PGOL01000992">
    <property type="protein sequence ID" value="PKI61978.1"/>
    <property type="molecule type" value="Genomic_DNA"/>
</dbReference>
<comment type="caution">
    <text evidence="1">The sequence shown here is derived from an EMBL/GenBank/DDBJ whole genome shotgun (WGS) entry which is preliminary data.</text>
</comment>
<gene>
    <name evidence="1" type="ORF">CRG98_017610</name>
</gene>
<name>A0A2I0K083_PUNGR</name>
<keyword evidence="2" id="KW-1185">Reference proteome</keyword>
<dbReference type="AlphaFoldDB" id="A0A2I0K083"/>
<evidence type="ECO:0000313" key="2">
    <source>
        <dbReference type="Proteomes" id="UP000233551"/>
    </source>
</evidence>
<organism evidence="1 2">
    <name type="scientific">Punica granatum</name>
    <name type="common">Pomegranate</name>
    <dbReference type="NCBI Taxonomy" id="22663"/>
    <lineage>
        <taxon>Eukaryota</taxon>
        <taxon>Viridiplantae</taxon>
        <taxon>Streptophyta</taxon>
        <taxon>Embryophyta</taxon>
        <taxon>Tracheophyta</taxon>
        <taxon>Spermatophyta</taxon>
        <taxon>Magnoliopsida</taxon>
        <taxon>eudicotyledons</taxon>
        <taxon>Gunneridae</taxon>
        <taxon>Pentapetalae</taxon>
        <taxon>rosids</taxon>
        <taxon>malvids</taxon>
        <taxon>Myrtales</taxon>
        <taxon>Lythraceae</taxon>
        <taxon>Punica</taxon>
    </lineage>
</organism>
<proteinExistence type="predicted"/>
<sequence length="110" mass="12097">MPDGISEVPAEADGAFRNRSHACAMRGVICRGLSGSRVVFPLLGPSLGLGLRPATWAKRASVGEKMPLRVSDRTCSRRNETYKGRQSHSVDETMTRKKNLCKDVSGICYW</sequence>
<accession>A0A2I0K083</accession>